<proteinExistence type="predicted"/>
<comment type="caution">
    <text evidence="2">The sequence shown here is derived from an EMBL/GenBank/DDBJ whole genome shotgun (WGS) entry which is preliminary data.</text>
</comment>
<dbReference type="Proteomes" id="UP000499080">
    <property type="component" value="Unassembled WGS sequence"/>
</dbReference>
<protein>
    <recommendedName>
        <fullName evidence="1">Helitron helicase-like domain-containing protein</fullName>
    </recommendedName>
</protein>
<evidence type="ECO:0000313" key="3">
    <source>
        <dbReference type="Proteomes" id="UP000499080"/>
    </source>
</evidence>
<dbReference type="PANTHER" id="PTHR45786:SF74">
    <property type="entry name" value="ATP-DEPENDENT DNA HELICASE"/>
    <property type="match status" value="1"/>
</dbReference>
<evidence type="ECO:0000313" key="2">
    <source>
        <dbReference type="EMBL" id="GBL82366.1"/>
    </source>
</evidence>
<dbReference type="OrthoDB" id="6436357at2759"/>
<dbReference type="Pfam" id="PF14214">
    <property type="entry name" value="Helitron_like_N"/>
    <property type="match status" value="1"/>
</dbReference>
<dbReference type="InterPro" id="IPR025476">
    <property type="entry name" value="Helitron_helicase-like"/>
</dbReference>
<dbReference type="EMBL" id="BGPR01000028">
    <property type="protein sequence ID" value="GBL82366.1"/>
    <property type="molecule type" value="Genomic_DNA"/>
</dbReference>
<reference evidence="2 3" key="1">
    <citation type="journal article" date="2019" name="Sci. Rep.">
        <title>Orb-weaving spider Araneus ventricosus genome elucidates the spidroin gene catalogue.</title>
        <authorList>
            <person name="Kono N."/>
            <person name="Nakamura H."/>
            <person name="Ohtoshi R."/>
            <person name="Moran D.A.P."/>
            <person name="Shinohara A."/>
            <person name="Yoshida Y."/>
            <person name="Fujiwara M."/>
            <person name="Mori M."/>
            <person name="Tomita M."/>
            <person name="Arakawa K."/>
        </authorList>
    </citation>
    <scope>NUCLEOTIDE SEQUENCE [LARGE SCALE GENOMIC DNA]</scope>
</reference>
<evidence type="ECO:0000259" key="1">
    <source>
        <dbReference type="Pfam" id="PF14214"/>
    </source>
</evidence>
<accession>A0A4Y2ATB1</accession>
<dbReference type="AlphaFoldDB" id="A0A4Y2ATB1"/>
<sequence>MQQYVVDSYVKVEGNRLNFIRHNQRTLRVELYLGLGDNINDLATEAGIRPGGTLILPSSFIGSPREMQQNLQDVMSIVRDFGKPDLFLTFTCNPKWNEIKDNLFPGQKPHDRPNLVARVFDIMKKELLQDMKKMVFWVV</sequence>
<name>A0A4Y2ATB1_ARAVE</name>
<organism evidence="2 3">
    <name type="scientific">Araneus ventricosus</name>
    <name type="common">Orbweaver spider</name>
    <name type="synonym">Epeira ventricosa</name>
    <dbReference type="NCBI Taxonomy" id="182803"/>
    <lineage>
        <taxon>Eukaryota</taxon>
        <taxon>Metazoa</taxon>
        <taxon>Ecdysozoa</taxon>
        <taxon>Arthropoda</taxon>
        <taxon>Chelicerata</taxon>
        <taxon>Arachnida</taxon>
        <taxon>Araneae</taxon>
        <taxon>Araneomorphae</taxon>
        <taxon>Entelegynae</taxon>
        <taxon>Araneoidea</taxon>
        <taxon>Araneidae</taxon>
        <taxon>Araneus</taxon>
    </lineage>
</organism>
<dbReference type="PANTHER" id="PTHR45786">
    <property type="entry name" value="DNA BINDING PROTEIN-LIKE"/>
    <property type="match status" value="1"/>
</dbReference>
<gene>
    <name evidence="2" type="ORF">AVEN_252523_1</name>
</gene>
<keyword evidence="3" id="KW-1185">Reference proteome</keyword>
<feature type="domain" description="Helitron helicase-like" evidence="1">
    <location>
        <begin position="1"/>
        <end position="136"/>
    </location>
</feature>